<evidence type="ECO:0000256" key="7">
    <source>
        <dbReference type="RuleBase" id="RU363032"/>
    </source>
</evidence>
<dbReference type="InterPro" id="IPR050366">
    <property type="entry name" value="BP-dependent_transpt_permease"/>
</dbReference>
<feature type="transmembrane region" description="Helical" evidence="7">
    <location>
        <begin position="257"/>
        <end position="279"/>
    </location>
</feature>
<reference evidence="8 9" key="1">
    <citation type="submission" date="2016-05" db="EMBL/GenBank/DDBJ databases">
        <authorList>
            <person name="Lavstsen T."/>
            <person name="Jespersen J.S."/>
        </authorList>
    </citation>
    <scope>NUCLEOTIDE SEQUENCE [LARGE SCALE GENOMIC DNA]</scope>
    <source>
        <strain evidence="8 9">YLB-01</strain>
    </source>
</reference>
<dbReference type="STRING" id="904291.A7J15_11670"/>
<feature type="transmembrane region" description="Helical" evidence="7">
    <location>
        <begin position="156"/>
        <end position="173"/>
    </location>
</feature>
<protein>
    <submittedName>
        <fullName evidence="8">Uncharacterized protein</fullName>
    </submittedName>
</protein>
<gene>
    <name evidence="8" type="ORF">A7J15_11670</name>
</gene>
<dbReference type="PANTHER" id="PTHR43386">
    <property type="entry name" value="OLIGOPEPTIDE TRANSPORT SYSTEM PERMEASE PROTEIN APPC"/>
    <property type="match status" value="1"/>
</dbReference>
<dbReference type="Gene3D" id="1.10.3720.10">
    <property type="entry name" value="MetI-like"/>
    <property type="match status" value="1"/>
</dbReference>
<keyword evidence="4 7" id="KW-0812">Transmembrane</keyword>
<organism evidence="8 9">
    <name type="scientific">Microbacterium sediminis</name>
    <dbReference type="NCBI Taxonomy" id="904291"/>
    <lineage>
        <taxon>Bacteria</taxon>
        <taxon>Bacillati</taxon>
        <taxon>Actinomycetota</taxon>
        <taxon>Actinomycetes</taxon>
        <taxon>Micrococcales</taxon>
        <taxon>Microbacteriaceae</taxon>
        <taxon>Microbacterium</taxon>
    </lineage>
</organism>
<dbReference type="Pfam" id="PF00528">
    <property type="entry name" value="BPD_transp_1"/>
    <property type="match status" value="1"/>
</dbReference>
<dbReference type="PROSITE" id="PS50928">
    <property type="entry name" value="ABC_TM1"/>
    <property type="match status" value="1"/>
</dbReference>
<evidence type="ECO:0000256" key="1">
    <source>
        <dbReference type="ARBA" id="ARBA00004651"/>
    </source>
</evidence>
<comment type="caution">
    <text evidence="8">The sequence shown here is derived from an EMBL/GenBank/DDBJ whole genome shotgun (WGS) entry which is preliminary data.</text>
</comment>
<evidence type="ECO:0000313" key="8">
    <source>
        <dbReference type="EMBL" id="OCG76441.1"/>
    </source>
</evidence>
<evidence type="ECO:0000313" key="9">
    <source>
        <dbReference type="Proteomes" id="UP000093355"/>
    </source>
</evidence>
<keyword evidence="6 7" id="KW-0472">Membrane</keyword>
<dbReference type="GO" id="GO:0005886">
    <property type="term" value="C:plasma membrane"/>
    <property type="evidence" value="ECO:0007669"/>
    <property type="project" value="UniProtKB-SubCell"/>
</dbReference>
<evidence type="ECO:0000256" key="6">
    <source>
        <dbReference type="ARBA" id="ARBA00023136"/>
    </source>
</evidence>
<accession>A0A1B9NIM1</accession>
<comment type="similarity">
    <text evidence="7">Belongs to the binding-protein-dependent transport system permease family.</text>
</comment>
<dbReference type="GO" id="GO:0055085">
    <property type="term" value="P:transmembrane transport"/>
    <property type="evidence" value="ECO:0007669"/>
    <property type="project" value="InterPro"/>
</dbReference>
<feature type="transmembrane region" description="Helical" evidence="7">
    <location>
        <begin position="130"/>
        <end position="150"/>
    </location>
</feature>
<dbReference type="InterPro" id="IPR000515">
    <property type="entry name" value="MetI-like"/>
</dbReference>
<dbReference type="InterPro" id="IPR035906">
    <property type="entry name" value="MetI-like_sf"/>
</dbReference>
<evidence type="ECO:0000256" key="4">
    <source>
        <dbReference type="ARBA" id="ARBA00022692"/>
    </source>
</evidence>
<comment type="subcellular location">
    <subcellularLocation>
        <location evidence="1 7">Cell membrane</location>
        <topology evidence="1 7">Multi-pass membrane protein</topology>
    </subcellularLocation>
</comment>
<name>A0A1B9NIM1_9MICO</name>
<dbReference type="CDD" id="cd06261">
    <property type="entry name" value="TM_PBP2"/>
    <property type="match status" value="1"/>
</dbReference>
<feature type="transmembrane region" description="Helical" evidence="7">
    <location>
        <begin position="208"/>
        <end position="237"/>
    </location>
</feature>
<evidence type="ECO:0000256" key="5">
    <source>
        <dbReference type="ARBA" id="ARBA00022989"/>
    </source>
</evidence>
<sequence>MATATLVDPLTLPIASTRRRRKVGPDLIVLSAALLWLAVVLVAAIVPAVFSSGDPTALDPAMALRAPGVDGFLLGSDHYGRDIVTLLAYGARMAVVIGLTATALGFAIGTLLGLVAGYAGGWLDMVIGRFIDMLMCFPGVLLAMIIAAGLGASTNNLIIAVGISAVPGFARVMRGQAMTVRSRLFIEAADSVGFSPWRILWRHMLPNALAPSVVMATVTVGTSIVAAASLSFLGLGVRSEIPDWGQLLALGQPYLSSAWWITTFPGIVLTLTVIAVSLAGDWLRDRFDVE</sequence>
<dbReference type="SUPFAM" id="SSF161098">
    <property type="entry name" value="MetI-like"/>
    <property type="match status" value="1"/>
</dbReference>
<dbReference type="EMBL" id="LXMD01000002">
    <property type="protein sequence ID" value="OCG76441.1"/>
    <property type="molecule type" value="Genomic_DNA"/>
</dbReference>
<evidence type="ECO:0000256" key="3">
    <source>
        <dbReference type="ARBA" id="ARBA00022475"/>
    </source>
</evidence>
<keyword evidence="3" id="KW-1003">Cell membrane</keyword>
<keyword evidence="2 7" id="KW-0813">Transport</keyword>
<keyword evidence="5 7" id="KW-1133">Transmembrane helix</keyword>
<keyword evidence="9" id="KW-1185">Reference proteome</keyword>
<dbReference type="PANTHER" id="PTHR43386:SF25">
    <property type="entry name" value="PEPTIDE ABC TRANSPORTER PERMEASE PROTEIN"/>
    <property type="match status" value="1"/>
</dbReference>
<dbReference type="AlphaFoldDB" id="A0A1B9NIM1"/>
<feature type="transmembrane region" description="Helical" evidence="7">
    <location>
        <begin position="27"/>
        <end position="50"/>
    </location>
</feature>
<feature type="transmembrane region" description="Helical" evidence="7">
    <location>
        <begin position="94"/>
        <end position="118"/>
    </location>
</feature>
<dbReference type="RefSeq" id="WP_067028180.1">
    <property type="nucleotide sequence ID" value="NZ_CP038256.1"/>
</dbReference>
<proteinExistence type="inferred from homology"/>
<dbReference type="Proteomes" id="UP000093355">
    <property type="component" value="Unassembled WGS sequence"/>
</dbReference>
<evidence type="ECO:0000256" key="2">
    <source>
        <dbReference type="ARBA" id="ARBA00022448"/>
    </source>
</evidence>
<dbReference type="OrthoDB" id="9812701at2"/>